<sequence length="86" mass="9694">MGSTGLLTFGSDGMRFPCVQGSQHGLRDAQGNHHPARAVLQPPWVRAHQRPHPHSCVKEKIRHFAAIRTVKTNEMFCKFVKKSHVL</sequence>
<evidence type="ECO:0000313" key="1">
    <source>
        <dbReference type="EMBL" id="MPC21655.1"/>
    </source>
</evidence>
<dbReference type="Proteomes" id="UP000324222">
    <property type="component" value="Unassembled WGS sequence"/>
</dbReference>
<proteinExistence type="predicted"/>
<dbReference type="AlphaFoldDB" id="A0A5B7DKI1"/>
<keyword evidence="2" id="KW-1185">Reference proteome</keyword>
<reference evidence="1 2" key="1">
    <citation type="submission" date="2019-05" db="EMBL/GenBank/DDBJ databases">
        <title>Another draft genome of Portunus trituberculatus and its Hox gene families provides insights of decapod evolution.</title>
        <authorList>
            <person name="Jeong J.-H."/>
            <person name="Song I."/>
            <person name="Kim S."/>
            <person name="Choi T."/>
            <person name="Kim D."/>
            <person name="Ryu S."/>
            <person name="Kim W."/>
        </authorList>
    </citation>
    <scope>NUCLEOTIDE SEQUENCE [LARGE SCALE GENOMIC DNA]</scope>
    <source>
        <tissue evidence="1">Muscle</tissue>
    </source>
</reference>
<gene>
    <name evidence="1" type="ORF">E2C01_014646</name>
</gene>
<protein>
    <submittedName>
        <fullName evidence="1">Uncharacterized protein</fullName>
    </submittedName>
</protein>
<accession>A0A5B7DKI1</accession>
<evidence type="ECO:0000313" key="2">
    <source>
        <dbReference type="Proteomes" id="UP000324222"/>
    </source>
</evidence>
<dbReference type="EMBL" id="VSRR010001000">
    <property type="protein sequence ID" value="MPC21655.1"/>
    <property type="molecule type" value="Genomic_DNA"/>
</dbReference>
<comment type="caution">
    <text evidence="1">The sequence shown here is derived from an EMBL/GenBank/DDBJ whole genome shotgun (WGS) entry which is preliminary data.</text>
</comment>
<name>A0A5B7DKI1_PORTR</name>
<organism evidence="1 2">
    <name type="scientific">Portunus trituberculatus</name>
    <name type="common">Swimming crab</name>
    <name type="synonym">Neptunus trituberculatus</name>
    <dbReference type="NCBI Taxonomy" id="210409"/>
    <lineage>
        <taxon>Eukaryota</taxon>
        <taxon>Metazoa</taxon>
        <taxon>Ecdysozoa</taxon>
        <taxon>Arthropoda</taxon>
        <taxon>Crustacea</taxon>
        <taxon>Multicrustacea</taxon>
        <taxon>Malacostraca</taxon>
        <taxon>Eumalacostraca</taxon>
        <taxon>Eucarida</taxon>
        <taxon>Decapoda</taxon>
        <taxon>Pleocyemata</taxon>
        <taxon>Brachyura</taxon>
        <taxon>Eubrachyura</taxon>
        <taxon>Portunoidea</taxon>
        <taxon>Portunidae</taxon>
        <taxon>Portuninae</taxon>
        <taxon>Portunus</taxon>
    </lineage>
</organism>